<name>A0A8C2P340_CAPHI</name>
<proteinExistence type="inferred from homology"/>
<dbReference type="PANTHER" id="PTHR47145">
    <property type="entry name" value="BPI FOLD-CONTAINING FAMILY A MEMBER 2"/>
    <property type="match status" value="1"/>
</dbReference>
<keyword evidence="3" id="KW-0964">Secreted</keyword>
<dbReference type="InterPro" id="IPR052507">
    <property type="entry name" value="BPI_fold-antibacterial"/>
</dbReference>
<dbReference type="InterPro" id="IPR017943">
    <property type="entry name" value="Bactericidal_perm-incr_a/b_dom"/>
</dbReference>
<dbReference type="Gene3D" id="3.15.10.10">
    <property type="entry name" value="Bactericidal permeability-increasing protein, domain 1"/>
    <property type="match status" value="1"/>
</dbReference>
<dbReference type="GO" id="GO:0070062">
    <property type="term" value="C:extracellular exosome"/>
    <property type="evidence" value="ECO:0007669"/>
    <property type="project" value="TreeGrafter"/>
</dbReference>
<comment type="similarity">
    <text evidence="2">Belongs to the BPI/LBP/Plunc superfamily. Plunc family.</text>
</comment>
<keyword evidence="4" id="KW-0732">Signal</keyword>
<reference evidence="7" key="2">
    <citation type="submission" date="2025-08" db="UniProtKB">
        <authorList>
            <consortium name="Ensembl"/>
        </authorList>
    </citation>
    <scope>IDENTIFICATION</scope>
</reference>
<dbReference type="SUPFAM" id="SSF55394">
    <property type="entry name" value="Bactericidal permeability-increasing protein, BPI"/>
    <property type="match status" value="1"/>
</dbReference>
<evidence type="ECO:0000313" key="7">
    <source>
        <dbReference type="Ensembl" id="ENSCHIP00010012656.1"/>
    </source>
</evidence>
<dbReference type="Pfam" id="PF01273">
    <property type="entry name" value="LBP_BPI_CETP"/>
    <property type="match status" value="1"/>
</dbReference>
<dbReference type="InterPro" id="IPR017942">
    <property type="entry name" value="Lipid-bd_serum_glycop_N"/>
</dbReference>
<dbReference type="Ensembl" id="ENSCHIT00010017923.1">
    <property type="protein sequence ID" value="ENSCHIP00010012656.1"/>
    <property type="gene ID" value="ENSCHIG00010009380.1"/>
</dbReference>
<organism evidence="7">
    <name type="scientific">Capra hircus</name>
    <name type="common">Goat</name>
    <dbReference type="NCBI Taxonomy" id="9925"/>
    <lineage>
        <taxon>Eukaryota</taxon>
        <taxon>Metazoa</taxon>
        <taxon>Chordata</taxon>
        <taxon>Craniata</taxon>
        <taxon>Vertebrata</taxon>
        <taxon>Euteleostomi</taxon>
        <taxon>Mammalia</taxon>
        <taxon>Eutheria</taxon>
        <taxon>Laurasiatheria</taxon>
        <taxon>Artiodactyla</taxon>
        <taxon>Ruminantia</taxon>
        <taxon>Pecora</taxon>
        <taxon>Bovidae</taxon>
        <taxon>Caprinae</taxon>
        <taxon>Capra</taxon>
    </lineage>
</organism>
<evidence type="ECO:0000256" key="4">
    <source>
        <dbReference type="ARBA" id="ARBA00022729"/>
    </source>
</evidence>
<feature type="domain" description="Lipid-binding serum glycoprotein N-terminal" evidence="6">
    <location>
        <begin position="29"/>
        <end position="156"/>
    </location>
</feature>
<dbReference type="PANTHER" id="PTHR47145:SF1">
    <property type="entry name" value="BPI FOLD-CONTAINING FAMILY A MEMBER 2"/>
    <property type="match status" value="1"/>
</dbReference>
<accession>A0A8C2P340</accession>
<protein>
    <recommendedName>
        <fullName evidence="6">Lipid-binding serum glycoprotein N-terminal domain-containing protein</fullName>
    </recommendedName>
</protein>
<dbReference type="AlphaFoldDB" id="A0A8C2P340"/>
<evidence type="ECO:0000259" key="6">
    <source>
        <dbReference type="Pfam" id="PF01273"/>
    </source>
</evidence>
<evidence type="ECO:0000256" key="5">
    <source>
        <dbReference type="ARBA" id="ARBA00023157"/>
    </source>
</evidence>
<dbReference type="GO" id="GO:0001530">
    <property type="term" value="F:lipopolysaccharide binding"/>
    <property type="evidence" value="ECO:0007669"/>
    <property type="project" value="TreeGrafter"/>
</dbReference>
<sequence length="210" mass="23189">MRLKSQHKAGIEKSQAMAVRSDNGELWFLHRVRIRNVQVPDITFEAIAENSADVKIPITADVAVNLPLLGEIVDLDLKVDLQTSVSIETDAETGDSRVVVGECPNNPESISLTVLHRRFGLLNDVVDIGVNLARRVVSSVVQNELCPRIHELLESLDADCIKKLIGKSQPGEAVRGLPLQPHRGWYAALCLQHQQVWSGDPGEAEQVRRV</sequence>
<evidence type="ECO:0000256" key="1">
    <source>
        <dbReference type="ARBA" id="ARBA00004613"/>
    </source>
</evidence>
<dbReference type="GO" id="GO:0030141">
    <property type="term" value="C:secretory granule"/>
    <property type="evidence" value="ECO:0007669"/>
    <property type="project" value="TreeGrafter"/>
</dbReference>
<evidence type="ECO:0000256" key="2">
    <source>
        <dbReference type="ARBA" id="ARBA00009020"/>
    </source>
</evidence>
<reference evidence="7" key="1">
    <citation type="submission" date="2019-03" db="EMBL/GenBank/DDBJ databases">
        <title>Genome sequencing and reference-guided assembly of Black Bengal Goat (Capra hircus).</title>
        <authorList>
            <person name="Siddiki A.Z."/>
            <person name="Baten A."/>
            <person name="Billah M."/>
            <person name="Alam M.A.U."/>
            <person name="Shawrob K.S.M."/>
            <person name="Saha S."/>
            <person name="Chowdhury M."/>
            <person name="Rahman A.H."/>
            <person name="Stear M."/>
            <person name="Miah G."/>
            <person name="Das G.B."/>
            <person name="Hossain M.M."/>
            <person name="Kumkum M."/>
            <person name="Islam M.S."/>
            <person name="Mollah A.M."/>
            <person name="Ahsan A."/>
            <person name="Tusar F."/>
            <person name="Khan M.K.I."/>
        </authorList>
    </citation>
    <scope>NUCLEOTIDE SEQUENCE [LARGE SCALE GENOMIC DNA]</scope>
</reference>
<keyword evidence="5" id="KW-1015">Disulfide bond</keyword>
<evidence type="ECO:0000256" key="3">
    <source>
        <dbReference type="ARBA" id="ARBA00022525"/>
    </source>
</evidence>
<comment type="subcellular location">
    <subcellularLocation>
        <location evidence="1">Secreted</location>
    </subcellularLocation>
</comment>